<dbReference type="RefSeq" id="WP_061930593.1">
    <property type="nucleotide sequence ID" value="NZ_KQ948882.1"/>
</dbReference>
<dbReference type="STRING" id="285568.AQJ66_35295"/>
<evidence type="ECO:0000256" key="1">
    <source>
        <dbReference type="SAM" id="MobiDB-lite"/>
    </source>
</evidence>
<feature type="compositionally biased region" description="Gly residues" evidence="1">
    <location>
        <begin position="550"/>
        <end position="562"/>
    </location>
</feature>
<evidence type="ECO:0000313" key="2">
    <source>
        <dbReference type="EMBL" id="KUN76013.1"/>
    </source>
</evidence>
<dbReference type="EMBL" id="LMWX01000078">
    <property type="protein sequence ID" value="KUN76013.1"/>
    <property type="molecule type" value="Genomic_DNA"/>
</dbReference>
<feature type="region of interest" description="Disordered" evidence="1">
    <location>
        <begin position="215"/>
        <end position="600"/>
    </location>
</feature>
<feature type="compositionally biased region" description="Basic and acidic residues" evidence="1">
    <location>
        <begin position="154"/>
        <end position="173"/>
    </location>
</feature>
<feature type="compositionally biased region" description="Basic and acidic residues" evidence="1">
    <location>
        <begin position="591"/>
        <end position="600"/>
    </location>
</feature>
<dbReference type="OrthoDB" id="4337967at2"/>
<dbReference type="InterPro" id="IPR038332">
    <property type="entry name" value="PPE_sf"/>
</dbReference>
<comment type="caution">
    <text evidence="2">The sequence shown here is derived from an EMBL/GenBank/DDBJ whole genome shotgun (WGS) entry which is preliminary data.</text>
</comment>
<organism evidence="2 3">
    <name type="scientific">Streptomyces bungoensis</name>
    <dbReference type="NCBI Taxonomy" id="285568"/>
    <lineage>
        <taxon>Bacteria</taxon>
        <taxon>Bacillati</taxon>
        <taxon>Actinomycetota</taxon>
        <taxon>Actinomycetes</taxon>
        <taxon>Kitasatosporales</taxon>
        <taxon>Streptomycetaceae</taxon>
        <taxon>Streptomyces</taxon>
    </lineage>
</organism>
<accession>A0A101SLN0</accession>
<feature type="compositionally biased region" description="Pro residues" evidence="1">
    <location>
        <begin position="329"/>
        <end position="341"/>
    </location>
</feature>
<feature type="compositionally biased region" description="Pro residues" evidence="1">
    <location>
        <begin position="305"/>
        <end position="317"/>
    </location>
</feature>
<protein>
    <submittedName>
        <fullName evidence="2">Uncharacterized protein</fullName>
    </submittedName>
</protein>
<evidence type="ECO:0000313" key="3">
    <source>
        <dbReference type="Proteomes" id="UP000053024"/>
    </source>
</evidence>
<sequence length="600" mass="62400">MSDDWQKQPEYKSDVQQVDKTVDTQVKPITAAQDMLANMPFFGGFRINLVGSTNFEDHRLNDMIDLVEHANPEHLELTSKALFDAGKDIRKAATELEQHLKVDWEGQGADSFHGWTQQLLQYTHHLAGYADQAGTHLSVAATGLASARISMPPRDTRPAAEQKKPTELPKAKQVDDNPDYVAAVKVEKNRQEAINQMNRLASYYKVAATDLGKQKEPEPLKPITDVGVPEPKGDGYDKYRRYDPVSPSSPRTALSADVPTGHHTTVVPNSADATGHVAPHQEPRNPVTSHGHDVGTEINTVGTLPPTPAPHATPTPTLPTTGGGSGHTPPLPPGPVTPPIGPTVGRSTGYGPATRLPLSPQGRTGPSGTSSGRLPQGAGRVPQEPEAQTGRANASGRVPQGPMGQAARAAGRATPTGQPGMRGATQAERSPLGRGVTGGTPRPVNTPTGRTGATGPGSPARNGVVGGKPVTGRPSGAGPGSRMPRGTVVGAEEPVPPTSVKGSAGRRGVVGSPAAKAEPGNAQEVLRSAANPEGVIGAPRTAASPLEGSAGHGGDSGLGRGVVGDRRGPEGGSGRVGESTEKEHRRRAQKQRRDASQKSD</sequence>
<name>A0A101SLN0_9ACTN</name>
<dbReference type="Gene3D" id="1.20.1260.20">
    <property type="entry name" value="PPE superfamily"/>
    <property type="match status" value="1"/>
</dbReference>
<feature type="compositionally biased region" description="Low complexity" evidence="1">
    <location>
        <begin position="399"/>
        <end position="418"/>
    </location>
</feature>
<dbReference type="Proteomes" id="UP000053024">
    <property type="component" value="Unassembled WGS sequence"/>
</dbReference>
<gene>
    <name evidence="2" type="ORF">AQJ66_35295</name>
</gene>
<feature type="compositionally biased region" description="Polar residues" evidence="1">
    <location>
        <begin position="262"/>
        <end position="272"/>
    </location>
</feature>
<feature type="region of interest" description="Disordered" evidence="1">
    <location>
        <begin position="148"/>
        <end position="173"/>
    </location>
</feature>
<feature type="compositionally biased region" description="Basic and acidic residues" evidence="1">
    <location>
        <begin position="231"/>
        <end position="243"/>
    </location>
</feature>
<dbReference type="AlphaFoldDB" id="A0A101SLN0"/>
<feature type="compositionally biased region" description="Low complexity" evidence="1">
    <location>
        <begin position="446"/>
        <end position="459"/>
    </location>
</feature>
<keyword evidence="3" id="KW-1185">Reference proteome</keyword>
<feature type="compositionally biased region" description="Low complexity" evidence="1">
    <location>
        <begin position="359"/>
        <end position="373"/>
    </location>
</feature>
<reference evidence="2 3" key="1">
    <citation type="submission" date="2015-10" db="EMBL/GenBank/DDBJ databases">
        <title>Draft genome sequence of Streptomyces bungoensis DSM 41781, type strain for the species Streptomyces bungoensis.</title>
        <authorList>
            <person name="Ruckert C."/>
            <person name="Winkler A."/>
            <person name="Kalinowski J."/>
            <person name="Kampfer P."/>
            <person name="Glaeser S."/>
        </authorList>
    </citation>
    <scope>NUCLEOTIDE SEQUENCE [LARGE SCALE GENOMIC DNA]</scope>
    <source>
        <strain evidence="2 3">DSM 41781</strain>
    </source>
</reference>
<proteinExistence type="predicted"/>